<dbReference type="Pfam" id="PF00849">
    <property type="entry name" value="PseudoU_synth_2"/>
    <property type="match status" value="1"/>
</dbReference>
<dbReference type="InterPro" id="IPR006225">
    <property type="entry name" value="PsdUridine_synth_RluC/D"/>
</dbReference>
<dbReference type="GO" id="GO:0000455">
    <property type="term" value="P:enzyme-directed rRNA pseudouridine synthesis"/>
    <property type="evidence" value="ECO:0007669"/>
    <property type="project" value="UniProtKB-ARBA"/>
</dbReference>
<reference evidence="11" key="1">
    <citation type="submission" date="2023-01" db="EMBL/GenBank/DDBJ databases">
        <title>The genome sequence of Kordiimonadaceae bacterium 6D33.</title>
        <authorList>
            <person name="Liu Y."/>
        </authorList>
    </citation>
    <scope>NUCLEOTIDE SEQUENCE</scope>
    <source>
        <strain evidence="11">6D33</strain>
    </source>
</reference>
<evidence type="ECO:0000259" key="10">
    <source>
        <dbReference type="SMART" id="SM00363"/>
    </source>
</evidence>
<keyword evidence="3 8" id="KW-0413">Isomerase</keyword>
<keyword evidence="2 7" id="KW-0694">RNA-binding</keyword>
<dbReference type="InterPro" id="IPR006224">
    <property type="entry name" value="PsdUridine_synth_RluA-like_CS"/>
</dbReference>
<dbReference type="CDD" id="cd02869">
    <property type="entry name" value="PseudoU_synth_RluA_like"/>
    <property type="match status" value="1"/>
</dbReference>
<dbReference type="InterPro" id="IPR002942">
    <property type="entry name" value="S4_RNA-bd"/>
</dbReference>
<dbReference type="NCBIfam" id="TIGR00005">
    <property type="entry name" value="rluA_subfam"/>
    <property type="match status" value="1"/>
</dbReference>
<feature type="active site" evidence="6">
    <location>
        <position position="163"/>
    </location>
</feature>
<evidence type="ECO:0000256" key="4">
    <source>
        <dbReference type="ARBA" id="ARBA00036882"/>
    </source>
</evidence>
<dbReference type="KEGG" id="gso:PH603_14600"/>
<gene>
    <name evidence="11" type="ORF">PH603_14600</name>
</gene>
<dbReference type="EMBL" id="CP116805">
    <property type="protein sequence ID" value="WCL53767.1"/>
    <property type="molecule type" value="Genomic_DNA"/>
</dbReference>
<organism evidence="11 12">
    <name type="scientific">Gimibacter soli</name>
    <dbReference type="NCBI Taxonomy" id="3024400"/>
    <lineage>
        <taxon>Bacteria</taxon>
        <taxon>Pseudomonadati</taxon>
        <taxon>Pseudomonadota</taxon>
        <taxon>Alphaproteobacteria</taxon>
        <taxon>Kordiimonadales</taxon>
        <taxon>Temperatibacteraceae</taxon>
        <taxon>Gimibacter</taxon>
    </lineage>
</organism>
<dbReference type="InterPro" id="IPR006145">
    <property type="entry name" value="PsdUridine_synth_RsuA/RluA"/>
</dbReference>
<comment type="catalytic activity">
    <reaction evidence="8">
        <text>a uridine in RNA = a pseudouridine in RNA</text>
        <dbReference type="Rhea" id="RHEA:48348"/>
        <dbReference type="Rhea" id="RHEA-COMP:12068"/>
        <dbReference type="Rhea" id="RHEA-COMP:12069"/>
        <dbReference type="ChEBI" id="CHEBI:65314"/>
        <dbReference type="ChEBI" id="CHEBI:65315"/>
    </reaction>
</comment>
<evidence type="ECO:0000256" key="2">
    <source>
        <dbReference type="ARBA" id="ARBA00022884"/>
    </source>
</evidence>
<keyword evidence="12" id="KW-1185">Reference proteome</keyword>
<name>A0AAE9XPD3_9PROT</name>
<dbReference type="PROSITE" id="PS01129">
    <property type="entry name" value="PSI_RLU"/>
    <property type="match status" value="1"/>
</dbReference>
<evidence type="ECO:0000313" key="11">
    <source>
        <dbReference type="EMBL" id="WCL53767.1"/>
    </source>
</evidence>
<protein>
    <recommendedName>
        <fullName evidence="8">Pseudouridine synthase</fullName>
        <ecNumber evidence="8">5.4.99.-</ecNumber>
    </recommendedName>
</protein>
<dbReference type="Proteomes" id="UP001217500">
    <property type="component" value="Chromosome"/>
</dbReference>
<sequence>MNEKPNDEIDDEELDGADSAASSLSATVPEGTGGRLDRFLAEAFADLSRSRIKALIEEGNVRLNSAKAPGTILSASRAVKPGESFSVLIPPPEAPLPLPEDIPLDVVYEDAHLIVINKAPGMVVHPAAGSPNGTLVNALLYHCGDSLSGIGGVKRPGIVHRIDKDTSGLLVMAKHDKAHTGLAVQFADHSIERLYAAVCRGIPSPVAGRIEGNIARHPVDRKRMAVTPTGGKWAATHYRTIHAFAHNGHPVAALIECKLETGRTHQVRVHMTHIGHPLVGDPVYGRNHKLPSTTPAAARGAILGFTRQALHARVLGFVHPVTGETLRFESELPHDMTSLLNALDPMRLGDT</sequence>
<evidence type="ECO:0000256" key="3">
    <source>
        <dbReference type="ARBA" id="ARBA00023235"/>
    </source>
</evidence>
<accession>A0AAE9XPD3</accession>
<dbReference type="PANTHER" id="PTHR21600:SF44">
    <property type="entry name" value="RIBOSOMAL LARGE SUBUNIT PSEUDOURIDINE SYNTHASE D"/>
    <property type="match status" value="1"/>
</dbReference>
<dbReference type="AlphaFoldDB" id="A0AAE9XPD3"/>
<comment type="catalytic activity">
    <reaction evidence="4">
        <text>uridine(1911/1915/1917) in 23S rRNA = pseudouridine(1911/1915/1917) in 23S rRNA</text>
        <dbReference type="Rhea" id="RHEA:42524"/>
        <dbReference type="Rhea" id="RHEA-COMP:10097"/>
        <dbReference type="Rhea" id="RHEA-COMP:10098"/>
        <dbReference type="ChEBI" id="CHEBI:65314"/>
        <dbReference type="ChEBI" id="CHEBI:65315"/>
        <dbReference type="EC" id="5.4.99.23"/>
    </reaction>
</comment>
<dbReference type="SMART" id="SM00363">
    <property type="entry name" value="S4"/>
    <property type="match status" value="1"/>
</dbReference>
<evidence type="ECO:0000256" key="1">
    <source>
        <dbReference type="ARBA" id="ARBA00010876"/>
    </source>
</evidence>
<dbReference type="Pfam" id="PF01479">
    <property type="entry name" value="S4"/>
    <property type="match status" value="1"/>
</dbReference>
<evidence type="ECO:0000256" key="5">
    <source>
        <dbReference type="ARBA" id="ARBA00056072"/>
    </source>
</evidence>
<evidence type="ECO:0000256" key="9">
    <source>
        <dbReference type="SAM" id="MobiDB-lite"/>
    </source>
</evidence>
<evidence type="ECO:0000256" key="6">
    <source>
        <dbReference type="PIRSR" id="PIRSR606225-1"/>
    </source>
</evidence>
<comment type="similarity">
    <text evidence="1 8">Belongs to the pseudouridine synthase RluA family.</text>
</comment>
<dbReference type="InterPro" id="IPR036986">
    <property type="entry name" value="S4_RNA-bd_sf"/>
</dbReference>
<evidence type="ECO:0000256" key="8">
    <source>
        <dbReference type="RuleBase" id="RU362028"/>
    </source>
</evidence>
<dbReference type="PANTHER" id="PTHR21600">
    <property type="entry name" value="MITOCHONDRIAL RNA PSEUDOURIDINE SYNTHASE"/>
    <property type="match status" value="1"/>
</dbReference>
<feature type="compositionally biased region" description="Low complexity" evidence="9">
    <location>
        <begin position="17"/>
        <end position="26"/>
    </location>
</feature>
<dbReference type="RefSeq" id="WP_289503353.1">
    <property type="nucleotide sequence ID" value="NZ_CP116805.1"/>
</dbReference>
<dbReference type="SUPFAM" id="SSF55174">
    <property type="entry name" value="Alpha-L RNA-binding motif"/>
    <property type="match status" value="1"/>
</dbReference>
<dbReference type="FunFam" id="3.30.2350.10:FF:000006">
    <property type="entry name" value="Pseudouridine synthase"/>
    <property type="match status" value="1"/>
</dbReference>
<dbReference type="GO" id="GO:0160140">
    <property type="term" value="F:23S rRNA pseudouridine(1911/1915/1917) synthase activity"/>
    <property type="evidence" value="ECO:0007669"/>
    <property type="project" value="UniProtKB-EC"/>
</dbReference>
<dbReference type="CDD" id="cd00165">
    <property type="entry name" value="S4"/>
    <property type="match status" value="1"/>
</dbReference>
<dbReference type="Gene3D" id="3.10.290.10">
    <property type="entry name" value="RNA-binding S4 domain"/>
    <property type="match status" value="1"/>
</dbReference>
<dbReference type="SUPFAM" id="SSF55120">
    <property type="entry name" value="Pseudouridine synthase"/>
    <property type="match status" value="1"/>
</dbReference>
<dbReference type="InterPro" id="IPR020103">
    <property type="entry name" value="PsdUridine_synth_cat_dom_sf"/>
</dbReference>
<feature type="domain" description="RNA-binding S4" evidence="10">
    <location>
        <begin position="34"/>
        <end position="103"/>
    </location>
</feature>
<dbReference type="GO" id="GO:0003723">
    <property type="term" value="F:RNA binding"/>
    <property type="evidence" value="ECO:0007669"/>
    <property type="project" value="UniProtKB-KW"/>
</dbReference>
<proteinExistence type="inferred from homology"/>
<feature type="region of interest" description="Disordered" evidence="9">
    <location>
        <begin position="1"/>
        <end position="29"/>
    </location>
</feature>
<evidence type="ECO:0000256" key="7">
    <source>
        <dbReference type="PROSITE-ProRule" id="PRU00182"/>
    </source>
</evidence>
<dbReference type="PROSITE" id="PS50889">
    <property type="entry name" value="S4"/>
    <property type="match status" value="1"/>
</dbReference>
<evidence type="ECO:0000313" key="12">
    <source>
        <dbReference type="Proteomes" id="UP001217500"/>
    </source>
</evidence>
<dbReference type="Gene3D" id="3.30.2350.10">
    <property type="entry name" value="Pseudouridine synthase"/>
    <property type="match status" value="1"/>
</dbReference>
<dbReference type="InterPro" id="IPR050188">
    <property type="entry name" value="RluA_PseudoU_synthase"/>
</dbReference>
<comment type="function">
    <text evidence="5">Responsible for synthesis of pseudouridine from uracil at positions 1911, 1915 and 1917 in 23S ribosomal RNA.</text>
</comment>
<dbReference type="EC" id="5.4.99.-" evidence="8"/>